<gene>
    <name evidence="2" type="ORF">Tci_926296</name>
</gene>
<reference evidence="2" key="1">
    <citation type="journal article" date="2019" name="Sci. Rep.">
        <title>Draft genome of Tanacetum cinerariifolium, the natural source of mosquito coil.</title>
        <authorList>
            <person name="Yamashiro T."/>
            <person name="Shiraishi A."/>
            <person name="Satake H."/>
            <person name="Nakayama K."/>
        </authorList>
    </citation>
    <scope>NUCLEOTIDE SEQUENCE</scope>
</reference>
<evidence type="ECO:0000313" key="2">
    <source>
        <dbReference type="EMBL" id="GFD54327.1"/>
    </source>
</evidence>
<evidence type="ECO:0000256" key="1">
    <source>
        <dbReference type="SAM" id="MobiDB-lite"/>
    </source>
</evidence>
<feature type="region of interest" description="Disordered" evidence="1">
    <location>
        <begin position="1"/>
        <end position="40"/>
    </location>
</feature>
<name>A0A699X3L2_TANCI</name>
<dbReference type="EMBL" id="BKCJ011804611">
    <property type="protein sequence ID" value="GFD54327.1"/>
    <property type="molecule type" value="Genomic_DNA"/>
</dbReference>
<feature type="non-terminal residue" evidence="2">
    <location>
        <position position="1"/>
    </location>
</feature>
<protein>
    <submittedName>
        <fullName evidence="2">Uncharacterized protein</fullName>
    </submittedName>
</protein>
<sequence>LGDLPAGDLGDRAVDAGAGAAAPPAAGRAGAAGRGDRGRP</sequence>
<dbReference type="AlphaFoldDB" id="A0A699X3L2"/>
<feature type="compositionally biased region" description="Low complexity" evidence="1">
    <location>
        <begin position="15"/>
        <end position="31"/>
    </location>
</feature>
<organism evidence="2">
    <name type="scientific">Tanacetum cinerariifolium</name>
    <name type="common">Dalmatian daisy</name>
    <name type="synonym">Chrysanthemum cinerariifolium</name>
    <dbReference type="NCBI Taxonomy" id="118510"/>
    <lineage>
        <taxon>Eukaryota</taxon>
        <taxon>Viridiplantae</taxon>
        <taxon>Streptophyta</taxon>
        <taxon>Embryophyta</taxon>
        <taxon>Tracheophyta</taxon>
        <taxon>Spermatophyta</taxon>
        <taxon>Magnoliopsida</taxon>
        <taxon>eudicotyledons</taxon>
        <taxon>Gunneridae</taxon>
        <taxon>Pentapetalae</taxon>
        <taxon>asterids</taxon>
        <taxon>campanulids</taxon>
        <taxon>Asterales</taxon>
        <taxon>Asteraceae</taxon>
        <taxon>Asteroideae</taxon>
        <taxon>Anthemideae</taxon>
        <taxon>Anthemidinae</taxon>
        <taxon>Tanacetum</taxon>
    </lineage>
</organism>
<proteinExistence type="predicted"/>
<comment type="caution">
    <text evidence="2">The sequence shown here is derived from an EMBL/GenBank/DDBJ whole genome shotgun (WGS) entry which is preliminary data.</text>
</comment>
<accession>A0A699X3L2</accession>